<comment type="catalytic activity">
    <reaction evidence="9 10">
        <text>D-gluconate + ATP = 6-phospho-D-gluconate + ADP + H(+)</text>
        <dbReference type="Rhea" id="RHEA:19433"/>
        <dbReference type="ChEBI" id="CHEBI:15378"/>
        <dbReference type="ChEBI" id="CHEBI:18391"/>
        <dbReference type="ChEBI" id="CHEBI:30616"/>
        <dbReference type="ChEBI" id="CHEBI:58759"/>
        <dbReference type="ChEBI" id="CHEBI:456216"/>
        <dbReference type="EC" id="2.7.1.12"/>
    </reaction>
</comment>
<evidence type="ECO:0000256" key="2">
    <source>
        <dbReference type="ARBA" id="ARBA00008420"/>
    </source>
</evidence>
<dbReference type="NCBIfam" id="TIGR01313">
    <property type="entry name" value="therm_gnt_kin"/>
    <property type="match status" value="1"/>
</dbReference>
<dbReference type="PANTHER" id="PTHR43442">
    <property type="entry name" value="GLUCONOKINASE-RELATED"/>
    <property type="match status" value="1"/>
</dbReference>
<evidence type="ECO:0000256" key="1">
    <source>
        <dbReference type="ARBA" id="ARBA00004761"/>
    </source>
</evidence>
<protein>
    <recommendedName>
        <fullName evidence="3 10">Gluconokinase</fullName>
        <ecNumber evidence="3 10">2.7.1.12</ecNumber>
    </recommendedName>
</protein>
<dbReference type="Pfam" id="PF13671">
    <property type="entry name" value="AAA_33"/>
    <property type="match status" value="1"/>
</dbReference>
<proteinExistence type="inferred from homology"/>
<dbReference type="PANTHER" id="PTHR43442:SF3">
    <property type="entry name" value="GLUCONOKINASE-RELATED"/>
    <property type="match status" value="1"/>
</dbReference>
<keyword evidence="4 10" id="KW-0808">Transferase</keyword>
<evidence type="ECO:0000256" key="4">
    <source>
        <dbReference type="ARBA" id="ARBA00022679"/>
    </source>
</evidence>
<evidence type="ECO:0000256" key="6">
    <source>
        <dbReference type="ARBA" id="ARBA00022777"/>
    </source>
</evidence>
<gene>
    <name evidence="11" type="ORF">DT076_17340</name>
</gene>
<dbReference type="EC" id="2.7.1.12" evidence="3 10"/>
<dbReference type="RefSeq" id="WP_114127965.1">
    <property type="nucleotide sequence ID" value="NZ_QOUI01000013.1"/>
</dbReference>
<dbReference type="InterPro" id="IPR006001">
    <property type="entry name" value="Therm_gnt_kin"/>
</dbReference>
<evidence type="ECO:0000256" key="5">
    <source>
        <dbReference type="ARBA" id="ARBA00022741"/>
    </source>
</evidence>
<name>A0A367YT01_9ACTN</name>
<dbReference type="GO" id="GO:0005737">
    <property type="term" value="C:cytoplasm"/>
    <property type="evidence" value="ECO:0007669"/>
    <property type="project" value="TreeGrafter"/>
</dbReference>
<dbReference type="GO" id="GO:0019521">
    <property type="term" value="P:D-gluconate metabolic process"/>
    <property type="evidence" value="ECO:0007669"/>
    <property type="project" value="UniProtKB-KW"/>
</dbReference>
<comment type="caution">
    <text evidence="11">The sequence shown here is derived from an EMBL/GenBank/DDBJ whole genome shotgun (WGS) entry which is preliminary data.</text>
</comment>
<reference evidence="11 12" key="1">
    <citation type="submission" date="2018-07" db="EMBL/GenBank/DDBJ databases">
        <title>Desertimonas flava gen. nov. sp. nov.</title>
        <authorList>
            <person name="Liu S."/>
        </authorList>
    </citation>
    <scope>NUCLEOTIDE SEQUENCE [LARGE SCALE GENOMIC DNA]</scope>
    <source>
        <strain evidence="11 12">16Sb5-5</strain>
    </source>
</reference>
<dbReference type="InterPro" id="IPR027417">
    <property type="entry name" value="P-loop_NTPase"/>
</dbReference>
<evidence type="ECO:0000256" key="10">
    <source>
        <dbReference type="RuleBase" id="RU363066"/>
    </source>
</evidence>
<keyword evidence="5 10" id="KW-0547">Nucleotide-binding</keyword>
<evidence type="ECO:0000256" key="8">
    <source>
        <dbReference type="ARBA" id="ARBA00023064"/>
    </source>
</evidence>
<dbReference type="Proteomes" id="UP000252770">
    <property type="component" value="Unassembled WGS sequence"/>
</dbReference>
<accession>A0A367YT01</accession>
<dbReference type="GO" id="GO:0005524">
    <property type="term" value="F:ATP binding"/>
    <property type="evidence" value="ECO:0007669"/>
    <property type="project" value="UniProtKB-KW"/>
</dbReference>
<keyword evidence="8" id="KW-0311">Gluconate utilization</keyword>
<evidence type="ECO:0000256" key="9">
    <source>
        <dbReference type="ARBA" id="ARBA00048090"/>
    </source>
</evidence>
<comment type="similarity">
    <text evidence="2 10">Belongs to the gluconokinase GntK/GntV family.</text>
</comment>
<keyword evidence="12" id="KW-1185">Reference proteome</keyword>
<dbReference type="FunFam" id="3.40.50.300:FF:000522">
    <property type="entry name" value="Gluconokinase"/>
    <property type="match status" value="1"/>
</dbReference>
<sequence>MPAAPPVRRIVVMGVQGSGKTTIGHLLGERLGWRFVDGDTLHSDEARARMAGGTPLTDEDRHPWLERVGQVLGSQAPVVVGCSALRRRYRDQLRRHAPDAVMVHGHADPELLAARVAGRQHEYMPPQLLQSQLETLEPLQDDEAGIVVDVDARPDDIVTDVIRRLGLRPDPDGPER</sequence>
<keyword evidence="7 10" id="KW-0067">ATP-binding</keyword>
<keyword evidence="6 10" id="KW-0418">Kinase</keyword>
<evidence type="ECO:0000313" key="12">
    <source>
        <dbReference type="Proteomes" id="UP000252770"/>
    </source>
</evidence>
<evidence type="ECO:0000313" key="11">
    <source>
        <dbReference type="EMBL" id="RCK68152.1"/>
    </source>
</evidence>
<dbReference type="Gene3D" id="3.40.50.300">
    <property type="entry name" value="P-loop containing nucleotide triphosphate hydrolases"/>
    <property type="match status" value="1"/>
</dbReference>
<dbReference type="CDD" id="cd02021">
    <property type="entry name" value="GntK"/>
    <property type="match status" value="1"/>
</dbReference>
<comment type="pathway">
    <text evidence="1">Carbohydrate acid metabolism.</text>
</comment>
<evidence type="ECO:0000256" key="3">
    <source>
        <dbReference type="ARBA" id="ARBA00012054"/>
    </source>
</evidence>
<dbReference type="GO" id="GO:0046316">
    <property type="term" value="F:gluconokinase activity"/>
    <property type="evidence" value="ECO:0007669"/>
    <property type="project" value="UniProtKB-EC"/>
</dbReference>
<evidence type="ECO:0000256" key="7">
    <source>
        <dbReference type="ARBA" id="ARBA00022840"/>
    </source>
</evidence>
<dbReference type="AlphaFoldDB" id="A0A367YT01"/>
<organism evidence="11 12">
    <name type="scientific">Desertihabitans brevis</name>
    <dbReference type="NCBI Taxonomy" id="2268447"/>
    <lineage>
        <taxon>Bacteria</taxon>
        <taxon>Bacillati</taxon>
        <taxon>Actinomycetota</taxon>
        <taxon>Actinomycetes</taxon>
        <taxon>Propionibacteriales</taxon>
        <taxon>Propionibacteriaceae</taxon>
        <taxon>Desertihabitans</taxon>
    </lineage>
</organism>
<dbReference type="EMBL" id="QOUI01000013">
    <property type="protein sequence ID" value="RCK68152.1"/>
    <property type="molecule type" value="Genomic_DNA"/>
</dbReference>
<dbReference type="SUPFAM" id="SSF52540">
    <property type="entry name" value="P-loop containing nucleoside triphosphate hydrolases"/>
    <property type="match status" value="1"/>
</dbReference>